<evidence type="ECO:0000259" key="9">
    <source>
        <dbReference type="Pfam" id="PF00413"/>
    </source>
</evidence>
<evidence type="ECO:0000256" key="8">
    <source>
        <dbReference type="ARBA" id="ARBA00023049"/>
    </source>
</evidence>
<dbReference type="SUPFAM" id="SSF55486">
    <property type="entry name" value="Metalloproteases ('zincins'), catalytic domain"/>
    <property type="match status" value="1"/>
</dbReference>
<dbReference type="InterPro" id="IPR024079">
    <property type="entry name" value="MetalloPept_cat_dom_sf"/>
</dbReference>
<evidence type="ECO:0000313" key="11">
    <source>
        <dbReference type="RefSeq" id="XP_014676894.1"/>
    </source>
</evidence>
<comment type="cofactor">
    <cofactor evidence="1">
        <name>Zn(2+)</name>
        <dbReference type="ChEBI" id="CHEBI:29105"/>
    </cofactor>
</comment>
<name>A0ABM1EXH3_PRICU</name>
<evidence type="ECO:0000256" key="7">
    <source>
        <dbReference type="ARBA" id="ARBA00022833"/>
    </source>
</evidence>
<proteinExistence type="inferred from homology"/>
<evidence type="ECO:0000256" key="6">
    <source>
        <dbReference type="ARBA" id="ARBA00022801"/>
    </source>
</evidence>
<dbReference type="RefSeq" id="XP_014676894.1">
    <property type="nucleotide sequence ID" value="XM_014821408.1"/>
</dbReference>
<dbReference type="GeneID" id="106816785"/>
<keyword evidence="4" id="KW-0479">Metal-binding</keyword>
<sequence>MTTAIGLTARAAWSRTPFCRERHVHFDDDEPWVLDNEHGRDFYWVALHEIGHALGLNHSDRREAIMFAFVKSYDPYLNLNQDDINGAKHLYPLRFCEKFSRQRIRLLRGKKK</sequence>
<dbReference type="PANTHER" id="PTHR10201:SF291">
    <property type="entry name" value="MATRIX METALLOPROTEINASE 1, ISOFORM C-RELATED"/>
    <property type="match status" value="1"/>
</dbReference>
<keyword evidence="6" id="KW-0378">Hydrolase</keyword>
<feature type="domain" description="Peptidase M10 metallopeptidase" evidence="9">
    <location>
        <begin position="21"/>
        <end position="91"/>
    </location>
</feature>
<evidence type="ECO:0000256" key="5">
    <source>
        <dbReference type="ARBA" id="ARBA00022729"/>
    </source>
</evidence>
<dbReference type="InterPro" id="IPR021190">
    <property type="entry name" value="Pept_M10A"/>
</dbReference>
<keyword evidence="5" id="KW-0732">Signal</keyword>
<keyword evidence="7" id="KW-0862">Zinc</keyword>
<accession>A0ABM1EXH3</accession>
<dbReference type="Proteomes" id="UP000695022">
    <property type="component" value="Unplaced"/>
</dbReference>
<keyword evidence="8" id="KW-0482">Metalloprotease</keyword>
<reference evidence="11" key="1">
    <citation type="submission" date="2025-08" db="UniProtKB">
        <authorList>
            <consortium name="RefSeq"/>
        </authorList>
    </citation>
    <scope>IDENTIFICATION</scope>
</reference>
<dbReference type="Gene3D" id="3.40.390.10">
    <property type="entry name" value="Collagenase (Catalytic Domain)"/>
    <property type="match status" value="1"/>
</dbReference>
<gene>
    <name evidence="11" type="primary">LOC106816785</name>
</gene>
<evidence type="ECO:0000256" key="3">
    <source>
        <dbReference type="ARBA" id="ARBA00022670"/>
    </source>
</evidence>
<dbReference type="InterPro" id="IPR001818">
    <property type="entry name" value="Pept_M10_metallopeptidase"/>
</dbReference>
<dbReference type="PANTHER" id="PTHR10201">
    <property type="entry name" value="MATRIX METALLOPROTEINASE"/>
    <property type="match status" value="1"/>
</dbReference>
<comment type="similarity">
    <text evidence="2">Belongs to the peptidase M10A family.</text>
</comment>
<dbReference type="PRINTS" id="PR00138">
    <property type="entry name" value="MATRIXIN"/>
</dbReference>
<evidence type="ECO:0000256" key="4">
    <source>
        <dbReference type="ARBA" id="ARBA00022723"/>
    </source>
</evidence>
<evidence type="ECO:0000256" key="1">
    <source>
        <dbReference type="ARBA" id="ARBA00001947"/>
    </source>
</evidence>
<keyword evidence="3" id="KW-0645">Protease</keyword>
<evidence type="ECO:0000256" key="2">
    <source>
        <dbReference type="ARBA" id="ARBA00010370"/>
    </source>
</evidence>
<evidence type="ECO:0000313" key="10">
    <source>
        <dbReference type="Proteomes" id="UP000695022"/>
    </source>
</evidence>
<keyword evidence="10" id="KW-1185">Reference proteome</keyword>
<protein>
    <submittedName>
        <fullName evidence="11">50 kDa hatching enzyme-like</fullName>
    </submittedName>
</protein>
<dbReference type="Pfam" id="PF00413">
    <property type="entry name" value="Peptidase_M10"/>
    <property type="match status" value="1"/>
</dbReference>
<organism evidence="10 11">
    <name type="scientific">Priapulus caudatus</name>
    <name type="common">Priapulid worm</name>
    <dbReference type="NCBI Taxonomy" id="37621"/>
    <lineage>
        <taxon>Eukaryota</taxon>
        <taxon>Metazoa</taxon>
        <taxon>Ecdysozoa</taxon>
        <taxon>Scalidophora</taxon>
        <taxon>Priapulida</taxon>
        <taxon>Priapulimorpha</taxon>
        <taxon>Priapulimorphida</taxon>
        <taxon>Priapulidae</taxon>
        <taxon>Priapulus</taxon>
    </lineage>
</organism>